<dbReference type="AlphaFoldDB" id="A0A4C1ZRB9"/>
<dbReference type="Proteomes" id="UP000299102">
    <property type="component" value="Unassembled WGS sequence"/>
</dbReference>
<dbReference type="EMBL" id="BGZK01002045">
    <property type="protein sequence ID" value="GBP89932.1"/>
    <property type="molecule type" value="Genomic_DNA"/>
</dbReference>
<evidence type="ECO:0000313" key="2">
    <source>
        <dbReference type="EMBL" id="GBP89932.1"/>
    </source>
</evidence>
<evidence type="ECO:0000256" key="1">
    <source>
        <dbReference type="SAM" id="MobiDB-lite"/>
    </source>
</evidence>
<organism evidence="2 3">
    <name type="scientific">Eumeta variegata</name>
    <name type="common">Bagworm moth</name>
    <name type="synonym">Eumeta japonica</name>
    <dbReference type="NCBI Taxonomy" id="151549"/>
    <lineage>
        <taxon>Eukaryota</taxon>
        <taxon>Metazoa</taxon>
        <taxon>Ecdysozoa</taxon>
        <taxon>Arthropoda</taxon>
        <taxon>Hexapoda</taxon>
        <taxon>Insecta</taxon>
        <taxon>Pterygota</taxon>
        <taxon>Neoptera</taxon>
        <taxon>Endopterygota</taxon>
        <taxon>Lepidoptera</taxon>
        <taxon>Glossata</taxon>
        <taxon>Ditrysia</taxon>
        <taxon>Tineoidea</taxon>
        <taxon>Psychidae</taxon>
        <taxon>Oiketicinae</taxon>
        <taxon>Eumeta</taxon>
    </lineage>
</organism>
<keyword evidence="3" id="KW-1185">Reference proteome</keyword>
<sequence length="154" mass="16740">MKLISLCLTSDGAVCAAAALEEAARRNGRQWNTLRPRSRVMFWLPTALRPSSCVGTRRPSFRLDPHVADADARQSLVNSTDHNLHRARDGACGARRRTICGAAQVSVITAAPRPPRRPAPATHTPPPSPTRLITTDIFQTAVPFGPTDTLTARR</sequence>
<gene>
    <name evidence="2" type="ORF">EVAR_63759_1</name>
</gene>
<comment type="caution">
    <text evidence="2">The sequence shown here is derived from an EMBL/GenBank/DDBJ whole genome shotgun (WGS) entry which is preliminary data.</text>
</comment>
<accession>A0A4C1ZRB9</accession>
<proteinExistence type="predicted"/>
<feature type="region of interest" description="Disordered" evidence="1">
    <location>
        <begin position="109"/>
        <end position="132"/>
    </location>
</feature>
<protein>
    <submittedName>
        <fullName evidence="2">Uncharacterized protein</fullName>
    </submittedName>
</protein>
<reference evidence="2 3" key="1">
    <citation type="journal article" date="2019" name="Commun. Biol.">
        <title>The bagworm genome reveals a unique fibroin gene that provides high tensile strength.</title>
        <authorList>
            <person name="Kono N."/>
            <person name="Nakamura H."/>
            <person name="Ohtoshi R."/>
            <person name="Tomita M."/>
            <person name="Numata K."/>
            <person name="Arakawa K."/>
        </authorList>
    </citation>
    <scope>NUCLEOTIDE SEQUENCE [LARGE SCALE GENOMIC DNA]</scope>
</reference>
<name>A0A4C1ZRB9_EUMVA</name>
<evidence type="ECO:0000313" key="3">
    <source>
        <dbReference type="Proteomes" id="UP000299102"/>
    </source>
</evidence>